<dbReference type="Gene3D" id="3.40.50.880">
    <property type="match status" value="1"/>
</dbReference>
<dbReference type="PANTHER" id="PTHR43235">
    <property type="entry name" value="GLUTAMINE AMIDOTRANSFERASE PB2B2.05-RELATED"/>
    <property type="match status" value="1"/>
</dbReference>
<dbReference type="Pfam" id="PF07722">
    <property type="entry name" value="Peptidase_C26"/>
    <property type="match status" value="1"/>
</dbReference>
<dbReference type="EMBL" id="VRZA01000001">
    <property type="protein sequence ID" value="TXS96752.1"/>
    <property type="molecule type" value="Genomic_DNA"/>
</dbReference>
<comment type="caution">
    <text evidence="1">The sequence shown here is derived from an EMBL/GenBank/DDBJ whole genome shotgun (WGS) entry which is preliminary data.</text>
</comment>
<keyword evidence="1" id="KW-0378">Hydrolase</keyword>
<dbReference type="AlphaFoldDB" id="A0A5C9A9I9"/>
<accession>A0A5C9A9I9</accession>
<name>A0A5C9A9I9_9GAMM</name>
<dbReference type="InterPro" id="IPR029062">
    <property type="entry name" value="Class_I_gatase-like"/>
</dbReference>
<gene>
    <name evidence="1" type="ORF">FV139_00670</name>
</gene>
<evidence type="ECO:0000313" key="1">
    <source>
        <dbReference type="EMBL" id="TXS96752.1"/>
    </source>
</evidence>
<organism evidence="1 2">
    <name type="scientific">Parahaliea maris</name>
    <dbReference type="NCBI Taxonomy" id="2716870"/>
    <lineage>
        <taxon>Bacteria</taxon>
        <taxon>Pseudomonadati</taxon>
        <taxon>Pseudomonadota</taxon>
        <taxon>Gammaproteobacteria</taxon>
        <taxon>Cellvibrionales</taxon>
        <taxon>Halieaceae</taxon>
        <taxon>Parahaliea</taxon>
    </lineage>
</organism>
<dbReference type="PROSITE" id="PS51273">
    <property type="entry name" value="GATASE_TYPE_1"/>
    <property type="match status" value="1"/>
</dbReference>
<dbReference type="PANTHER" id="PTHR43235:SF1">
    <property type="entry name" value="GLUTAMINE AMIDOTRANSFERASE PB2B2.05-RELATED"/>
    <property type="match status" value="1"/>
</dbReference>
<dbReference type="GO" id="GO:0005829">
    <property type="term" value="C:cytosol"/>
    <property type="evidence" value="ECO:0007669"/>
    <property type="project" value="TreeGrafter"/>
</dbReference>
<dbReference type="Proteomes" id="UP000321039">
    <property type="component" value="Unassembled WGS sequence"/>
</dbReference>
<proteinExistence type="predicted"/>
<dbReference type="InterPro" id="IPR044668">
    <property type="entry name" value="PuuD-like"/>
</dbReference>
<protein>
    <submittedName>
        <fullName evidence="1">Gamma-glutamyl-gamma-aminobutyrate hydrolase family protein</fullName>
    </submittedName>
</protein>
<dbReference type="CDD" id="cd01745">
    <property type="entry name" value="GATase1_2"/>
    <property type="match status" value="1"/>
</dbReference>
<dbReference type="GO" id="GO:0016811">
    <property type="term" value="F:hydrolase activity, acting on carbon-nitrogen (but not peptide) bonds, in linear amides"/>
    <property type="evidence" value="ECO:0007669"/>
    <property type="project" value="InterPro"/>
</dbReference>
<keyword evidence="2" id="KW-1185">Reference proteome</keyword>
<dbReference type="SUPFAM" id="SSF52317">
    <property type="entry name" value="Class I glutamine amidotransferase-like"/>
    <property type="match status" value="1"/>
</dbReference>
<dbReference type="InterPro" id="IPR011697">
    <property type="entry name" value="Peptidase_C26"/>
</dbReference>
<evidence type="ECO:0000313" key="2">
    <source>
        <dbReference type="Proteomes" id="UP000321039"/>
    </source>
</evidence>
<reference evidence="1 2" key="1">
    <citation type="submission" date="2019-08" db="EMBL/GenBank/DDBJ databases">
        <title>Parahaliea maris sp. nov., isolated from the surface seawater.</title>
        <authorList>
            <person name="Liu Y."/>
        </authorList>
    </citation>
    <scope>NUCLEOTIDE SEQUENCE [LARGE SCALE GENOMIC DNA]</scope>
    <source>
        <strain evidence="1 2">HSLHS9</strain>
    </source>
</reference>
<sequence>MIGVTGDDGHFPVAWWFIRWALWRCGARACRMTPRRDVIEAVDGLIVSGGDDIDPGLYLPHDPERAPINPERDRFEIEVLETALPADLPVLGICRGAQLLNVVLGGSLLTDLRPLRRRTSNRRTPLARKTLLVESGSALEGILGASRLRINSLHHQAIDRLGEGLTVCGRDLDGFVQAVESPGRRFLKGVQWHPEYLPTHRAQINLFRSLVQAASPAGGREC</sequence>